<proteinExistence type="predicted"/>
<evidence type="ECO:0000313" key="2">
    <source>
        <dbReference type="Proteomes" id="UP000032900"/>
    </source>
</evidence>
<protein>
    <submittedName>
        <fullName evidence="1">TonB-dependent receptor</fullName>
    </submittedName>
</protein>
<dbReference type="SUPFAM" id="SSF56935">
    <property type="entry name" value="Porins"/>
    <property type="match status" value="1"/>
</dbReference>
<dbReference type="STRING" id="1236989.JCM15548_11825"/>
<organism evidence="1 2">
    <name type="scientific">Geofilum rubicundum JCM 15548</name>
    <dbReference type="NCBI Taxonomy" id="1236989"/>
    <lineage>
        <taxon>Bacteria</taxon>
        <taxon>Pseudomonadati</taxon>
        <taxon>Bacteroidota</taxon>
        <taxon>Bacteroidia</taxon>
        <taxon>Marinilabiliales</taxon>
        <taxon>Marinilabiliaceae</taxon>
        <taxon>Geofilum</taxon>
    </lineage>
</organism>
<dbReference type="Proteomes" id="UP000032900">
    <property type="component" value="Unassembled WGS sequence"/>
</dbReference>
<name>A0A0E9LVL4_9BACT</name>
<gene>
    <name evidence="1" type="ORF">JCM15548_11825</name>
</gene>
<sequence length="258" mass="29299">MTGGGENASYSLGTNYFAQEGVLDMKNDYERFNLRSKLDYNVNERLTVGGNMIFSNATKHLENGSAWHTAYYAIPIMPVYDEMNEAAWPDKYSSAQLLGYRDGKNPFPAMNYTENQQKIRKLNANFYAELDLIPEVLTFKTSYSNAFTSLIQRNIGLPYFISSGAQREESTINKTSSVWINQNWDNILTYTLKVNQHNLVTMLGTSYRDEAYEGLWQVVWVSLTSKDKHGTSVRLKPNRKAVSVMAASDNTDFLILAV</sequence>
<keyword evidence="1" id="KW-0675">Receptor</keyword>
<dbReference type="AlphaFoldDB" id="A0A0E9LVL4"/>
<keyword evidence="2" id="KW-1185">Reference proteome</keyword>
<dbReference type="EMBL" id="BAZW01000011">
    <property type="protein sequence ID" value="GAO29617.1"/>
    <property type="molecule type" value="Genomic_DNA"/>
</dbReference>
<comment type="caution">
    <text evidence="1">The sequence shown here is derived from an EMBL/GenBank/DDBJ whole genome shotgun (WGS) entry which is preliminary data.</text>
</comment>
<reference evidence="1 2" key="1">
    <citation type="journal article" date="2015" name="Microbes Environ.">
        <title>Distribution and evolution of nitrogen fixation genes in the phylum bacteroidetes.</title>
        <authorList>
            <person name="Inoue J."/>
            <person name="Oshima K."/>
            <person name="Suda W."/>
            <person name="Sakamoto M."/>
            <person name="Iino T."/>
            <person name="Noda S."/>
            <person name="Hongoh Y."/>
            <person name="Hattori M."/>
            <person name="Ohkuma M."/>
        </authorList>
    </citation>
    <scope>NUCLEOTIDE SEQUENCE [LARGE SCALE GENOMIC DNA]</scope>
    <source>
        <strain evidence="1">JCM 15548</strain>
    </source>
</reference>
<accession>A0A0E9LVL4</accession>
<evidence type="ECO:0000313" key="1">
    <source>
        <dbReference type="EMBL" id="GAO29617.1"/>
    </source>
</evidence>